<accession>A0A3P7PUK8</accession>
<dbReference type="OrthoDB" id="10634755at2759"/>
<evidence type="ECO:0000313" key="2">
    <source>
        <dbReference type="Proteomes" id="UP000271889"/>
    </source>
</evidence>
<keyword evidence="2" id="KW-1185">Reference proteome</keyword>
<proteinExistence type="predicted"/>
<organism evidence="1 2">
    <name type="scientific">Cylicostephanus goldi</name>
    <name type="common">Nematode worm</name>
    <dbReference type="NCBI Taxonomy" id="71465"/>
    <lineage>
        <taxon>Eukaryota</taxon>
        <taxon>Metazoa</taxon>
        <taxon>Ecdysozoa</taxon>
        <taxon>Nematoda</taxon>
        <taxon>Chromadorea</taxon>
        <taxon>Rhabditida</taxon>
        <taxon>Rhabditina</taxon>
        <taxon>Rhabditomorpha</taxon>
        <taxon>Strongyloidea</taxon>
        <taxon>Strongylidae</taxon>
        <taxon>Cylicostephanus</taxon>
    </lineage>
</organism>
<protein>
    <submittedName>
        <fullName evidence="1">Uncharacterized protein</fullName>
    </submittedName>
</protein>
<sequence length="346" mass="39256">MKANVCDRYRLYALLDHDYCNIMYGECGEVLKQKDTEGSPGVYPFRNKRKLGGPREIDGTAIIIHVSLGDTWVSPCLIVQYFRKKYDDRSDVRFIVLDCDECAKDDDCTCELLSLIILYVTMTKNVGVVVIRKECRGYHGFVVDFVTKHFENTLRRRLRSVAAEHGIKNVSFKRLPIKSQCTYSCLDTQAGAICAIVNEYFANGLPMEVDFDGDVIRNVLKDIEIVLNVSLSRHVFDRRVKRRKGVACLDVYEECFTLGEMNKVCTSCGALLFPNERQSACCNGGEVSVPVDVFDHTRDPLLKSFWETVLNDEHLFYMIRPLNNLLACAGVQLNLRSFPGGCAQRP</sequence>
<dbReference type="EMBL" id="UYRV01106712">
    <property type="protein sequence ID" value="VDN22699.1"/>
    <property type="molecule type" value="Genomic_DNA"/>
</dbReference>
<dbReference type="Proteomes" id="UP000271889">
    <property type="component" value="Unassembled WGS sequence"/>
</dbReference>
<reference evidence="1 2" key="1">
    <citation type="submission" date="2018-11" db="EMBL/GenBank/DDBJ databases">
        <authorList>
            <consortium name="Pathogen Informatics"/>
        </authorList>
    </citation>
    <scope>NUCLEOTIDE SEQUENCE [LARGE SCALE GENOMIC DNA]</scope>
</reference>
<dbReference type="AlphaFoldDB" id="A0A3P7PUK8"/>
<evidence type="ECO:0000313" key="1">
    <source>
        <dbReference type="EMBL" id="VDN22699.1"/>
    </source>
</evidence>
<name>A0A3P7PUK8_CYLGO</name>
<gene>
    <name evidence="1" type="ORF">CGOC_LOCUS9374</name>
</gene>